<evidence type="ECO:0000313" key="2">
    <source>
        <dbReference type="EMBL" id="MBB5699885.1"/>
    </source>
</evidence>
<dbReference type="AlphaFoldDB" id="A0A7W9EKC5"/>
<reference evidence="2 3" key="1">
    <citation type="submission" date="2020-08" db="EMBL/GenBank/DDBJ databases">
        <title>Genomic Encyclopedia of Type Strains, Phase IV (KMG-IV): sequencing the most valuable type-strain genomes for metagenomic binning, comparative biology and taxonomic classification.</title>
        <authorList>
            <person name="Goeker M."/>
        </authorList>
    </citation>
    <scope>NUCLEOTIDE SEQUENCE [LARGE SCALE GENOMIC DNA]</scope>
    <source>
        <strain evidence="2 3">DSM 27244</strain>
    </source>
</reference>
<dbReference type="Pfam" id="PF09836">
    <property type="entry name" value="DUF2063"/>
    <property type="match status" value="1"/>
</dbReference>
<organism evidence="2 3">
    <name type="scientific">Sphingomonas yantingensis</name>
    <dbReference type="NCBI Taxonomy" id="1241761"/>
    <lineage>
        <taxon>Bacteria</taxon>
        <taxon>Pseudomonadati</taxon>
        <taxon>Pseudomonadota</taxon>
        <taxon>Alphaproteobacteria</taxon>
        <taxon>Sphingomonadales</taxon>
        <taxon>Sphingomonadaceae</taxon>
        <taxon>Sphingomonas</taxon>
    </lineage>
</organism>
<sequence length="251" mass="27223">MMLVVQQRAMRDWLRSGCAAGFDAGAAPGLAVYRNNHRAALVACLEAGFPRTRAWIGDDAFLDTVIDHVGRVPPSSWTLDAYGEDFPVTLALRYPDDLEVAEIAAIELALDRAFIGPDASVVGIDRLAGYDWDRAVLHITPTLELLEGATNAFELWELLSAGAMPPAAARLDTPRALFVWRQAGISRIRIADPIEAQALCRVRAGLPFGDLCTHTAEAFGPDEGISRAGVWLGRWITDGLVCAIDDDRSIL</sequence>
<dbReference type="InterPro" id="IPR018640">
    <property type="entry name" value="DUF2063"/>
</dbReference>
<dbReference type="RefSeq" id="WP_184030570.1">
    <property type="nucleotide sequence ID" value="NZ_JACIJJ010000006.1"/>
</dbReference>
<proteinExistence type="predicted"/>
<dbReference type="EMBL" id="JACIJJ010000006">
    <property type="protein sequence ID" value="MBB5699885.1"/>
    <property type="molecule type" value="Genomic_DNA"/>
</dbReference>
<comment type="caution">
    <text evidence="2">The sequence shown here is derived from an EMBL/GenBank/DDBJ whole genome shotgun (WGS) entry which is preliminary data.</text>
</comment>
<name>A0A7W9EKC5_9SPHN</name>
<gene>
    <name evidence="2" type="ORF">FHR19_003262</name>
</gene>
<dbReference type="Proteomes" id="UP000557739">
    <property type="component" value="Unassembled WGS sequence"/>
</dbReference>
<keyword evidence="3" id="KW-1185">Reference proteome</keyword>
<protein>
    <recommendedName>
        <fullName evidence="1">Putative DNA-binding domain-containing protein</fullName>
    </recommendedName>
</protein>
<accession>A0A7W9EKC5</accession>
<evidence type="ECO:0000259" key="1">
    <source>
        <dbReference type="Pfam" id="PF09836"/>
    </source>
</evidence>
<feature type="domain" description="Putative DNA-binding" evidence="1">
    <location>
        <begin position="6"/>
        <end position="87"/>
    </location>
</feature>
<evidence type="ECO:0000313" key="3">
    <source>
        <dbReference type="Proteomes" id="UP000557739"/>
    </source>
</evidence>